<feature type="repeat" description="TPR" evidence="3">
    <location>
        <begin position="452"/>
        <end position="485"/>
    </location>
</feature>
<dbReference type="PANTHER" id="PTHR45831:SF2">
    <property type="entry name" value="LD24721P"/>
    <property type="match status" value="1"/>
</dbReference>
<reference evidence="5" key="1">
    <citation type="submission" date="2021-01" db="EMBL/GenBank/DDBJ databases">
        <authorList>
            <person name="Corre E."/>
            <person name="Pelletier E."/>
            <person name="Niang G."/>
            <person name="Scheremetjew M."/>
            <person name="Finn R."/>
            <person name="Kale V."/>
            <person name="Holt S."/>
            <person name="Cochrane G."/>
            <person name="Meng A."/>
            <person name="Brown T."/>
            <person name="Cohen L."/>
        </authorList>
    </citation>
    <scope>NUCLEOTIDE SEQUENCE</scope>
    <source>
        <strain evidence="5">10249 10 AB</strain>
    </source>
</reference>
<dbReference type="GO" id="GO:0060090">
    <property type="term" value="F:molecular adaptor activity"/>
    <property type="evidence" value="ECO:0007669"/>
    <property type="project" value="TreeGrafter"/>
</dbReference>
<keyword evidence="1" id="KW-0677">Repeat</keyword>
<dbReference type="PANTHER" id="PTHR45831">
    <property type="entry name" value="LD24721P"/>
    <property type="match status" value="1"/>
</dbReference>
<evidence type="ECO:0000313" key="5">
    <source>
        <dbReference type="EMBL" id="CAE0710252.1"/>
    </source>
</evidence>
<dbReference type="InterPro" id="IPR011990">
    <property type="entry name" value="TPR-like_helical_dom_sf"/>
</dbReference>
<evidence type="ECO:0000256" key="3">
    <source>
        <dbReference type="PROSITE-ProRule" id="PRU00339"/>
    </source>
</evidence>
<dbReference type="PROSITE" id="PS50005">
    <property type="entry name" value="TPR"/>
    <property type="match status" value="1"/>
</dbReference>
<dbReference type="GO" id="GO:0016020">
    <property type="term" value="C:membrane"/>
    <property type="evidence" value="ECO:0007669"/>
    <property type="project" value="TreeGrafter"/>
</dbReference>
<dbReference type="InterPro" id="IPR019734">
    <property type="entry name" value="TPR_rpt"/>
</dbReference>
<dbReference type="Gene3D" id="1.25.40.10">
    <property type="entry name" value="Tetratricopeptide repeat domain"/>
    <property type="match status" value="1"/>
</dbReference>
<accession>A0A7S4EFE5</accession>
<dbReference type="SUPFAM" id="SSF48452">
    <property type="entry name" value="TPR-like"/>
    <property type="match status" value="1"/>
</dbReference>
<organism evidence="5">
    <name type="scientific">Pseudo-nitzschia australis</name>
    <dbReference type="NCBI Taxonomy" id="44445"/>
    <lineage>
        <taxon>Eukaryota</taxon>
        <taxon>Sar</taxon>
        <taxon>Stramenopiles</taxon>
        <taxon>Ochrophyta</taxon>
        <taxon>Bacillariophyta</taxon>
        <taxon>Bacillariophyceae</taxon>
        <taxon>Bacillariophycidae</taxon>
        <taxon>Bacillariales</taxon>
        <taxon>Bacillariaceae</taxon>
        <taxon>Pseudo-nitzschia</taxon>
    </lineage>
</organism>
<dbReference type="InterPro" id="IPR047150">
    <property type="entry name" value="SGT"/>
</dbReference>
<dbReference type="EMBL" id="HBIX01003832">
    <property type="protein sequence ID" value="CAE0710252.1"/>
    <property type="molecule type" value="Transcribed_RNA"/>
</dbReference>
<feature type="region of interest" description="Disordered" evidence="4">
    <location>
        <begin position="350"/>
        <end position="378"/>
    </location>
</feature>
<dbReference type="GO" id="GO:0006620">
    <property type="term" value="P:post-translational protein targeting to endoplasmic reticulum membrane"/>
    <property type="evidence" value="ECO:0007669"/>
    <property type="project" value="TreeGrafter"/>
</dbReference>
<name>A0A7S4EFE5_9STRA</name>
<dbReference type="GO" id="GO:0072380">
    <property type="term" value="C:TRC complex"/>
    <property type="evidence" value="ECO:0007669"/>
    <property type="project" value="TreeGrafter"/>
</dbReference>
<dbReference type="Pfam" id="PF13181">
    <property type="entry name" value="TPR_8"/>
    <property type="match status" value="1"/>
</dbReference>
<evidence type="ECO:0000256" key="2">
    <source>
        <dbReference type="ARBA" id="ARBA00022803"/>
    </source>
</evidence>
<sequence length="525" mass="58531">MIFLLYVLLLAVTPFLIIVSAFSIVPERTIIIQQRRREIIKHRVTSPVIRITTGDRSPIGGRRTGSLRAGLFGNHDSVKTQNNTHISPTSDWQIYVDQSKASLDRGGGATFDAFFSLCDHYGEGVQTNNTEVIEVQVIPAVLPKPVGGGKAPWIRCIWNTNKKNIFRPSPNLDVSNVDSVDKVYRILTKHLGVKNTSQEACECLKWKYKGSTFLESGEVKSAIDAYNEALSICEEYNINNNPNNNSNNNSAIILQHQEGIILLLRASAYLQQAQSHKKMLQAGFADDEETKLPKSQVLQAIFSDTLAPPAFPLLSESLSESSLPPKAENDSTSGINIVETNDHDYKKEGTHTVLSEGEGKAVEKKAENDDESSWSPSLLSSLVNTDTAKDRSINIDPQTASRLSMLRKLQSNDMFQEAQLRKLQYRHGLYQISLLQAARDSLKATEVLPNYSTAWLRAGELLSDLWKTRESKQYYEKALSIDESLEESLDPILKELEARQELLKRARASDDLSEDSLQLALDIVG</sequence>
<dbReference type="AlphaFoldDB" id="A0A7S4EFE5"/>
<protein>
    <submittedName>
        <fullName evidence="5">Uncharacterized protein</fullName>
    </submittedName>
</protein>
<keyword evidence="2 3" id="KW-0802">TPR repeat</keyword>
<feature type="compositionally biased region" description="Basic and acidic residues" evidence="4">
    <location>
        <begin position="357"/>
        <end position="367"/>
    </location>
</feature>
<proteinExistence type="predicted"/>
<gene>
    <name evidence="5" type="ORF">PAUS00366_LOCUS2975</name>
</gene>
<dbReference type="SMART" id="SM00028">
    <property type="entry name" value="TPR"/>
    <property type="match status" value="2"/>
</dbReference>
<evidence type="ECO:0000256" key="1">
    <source>
        <dbReference type="ARBA" id="ARBA00022737"/>
    </source>
</evidence>
<evidence type="ECO:0000256" key="4">
    <source>
        <dbReference type="SAM" id="MobiDB-lite"/>
    </source>
</evidence>